<feature type="compositionally biased region" description="Basic and acidic residues" evidence="2">
    <location>
        <begin position="1"/>
        <end position="11"/>
    </location>
</feature>
<evidence type="ECO:0000313" key="3">
    <source>
        <dbReference type="EMBL" id="OAJ35895.1"/>
    </source>
</evidence>
<dbReference type="PANTHER" id="PTHR33724:SF1">
    <property type="entry name" value="INTRAFLAGELLAR TRANSPORT PROTEIN 43 HOMOLOG"/>
    <property type="match status" value="1"/>
</dbReference>
<dbReference type="InterPro" id="IPR029302">
    <property type="entry name" value="IFT43"/>
</dbReference>
<proteinExistence type="predicted"/>
<dbReference type="VEuPathDB" id="FungiDB:BDEG_20124"/>
<organism evidence="3 4">
    <name type="scientific">Batrachochytrium dendrobatidis (strain JEL423)</name>
    <dbReference type="NCBI Taxonomy" id="403673"/>
    <lineage>
        <taxon>Eukaryota</taxon>
        <taxon>Fungi</taxon>
        <taxon>Fungi incertae sedis</taxon>
        <taxon>Chytridiomycota</taxon>
        <taxon>Chytridiomycota incertae sedis</taxon>
        <taxon>Chytridiomycetes</taxon>
        <taxon>Rhizophydiales</taxon>
        <taxon>Rhizophydiales incertae sedis</taxon>
        <taxon>Batrachochytrium</taxon>
    </lineage>
</organism>
<accession>A0A177W823</accession>
<evidence type="ECO:0000256" key="2">
    <source>
        <dbReference type="SAM" id="MobiDB-lite"/>
    </source>
</evidence>
<sequence>MSLFKNEETDNHSVPSFLKSSSMDESLAEAINAIEPNTVPTAPKSSNNGSFTHPIAGRRAHAASSGNSRNVQAADEGDFGANHSMNRYSGYSLPIKTEPLKTSDYQRQSSNNLAKANMSSNENVSELLGRTDSLQEQDVVNQLQTALLDQDDLASASPTRKSRFRASIDMIPKFSLSNMLKLDAGSTKKMSSTDVQSPTLPNFSGTQFEKSGTASNEINMTDGRETASRRDRRGSRSGVPVANNDIDDEKEKVRKTTVAGPMTAYAASSRKMDDGDQVMVIIPDLMDVEDEDMSATVAVAPTIKTKAMKTISEIESDISQSDAVVNQLQHLSVPGIDMSILIRAALCPPSQLDELDQPWDWDLLFTQVSSEIHAEKEKEHLKSSNFSSASQQQISRPLGTTTV</sequence>
<evidence type="ECO:0000256" key="1">
    <source>
        <dbReference type="ARBA" id="ARBA00022794"/>
    </source>
</evidence>
<dbReference type="EMBL" id="DS022300">
    <property type="protein sequence ID" value="OAJ35895.1"/>
    <property type="molecule type" value="Genomic_DNA"/>
</dbReference>
<dbReference type="GO" id="GO:0030991">
    <property type="term" value="C:intraciliary transport particle A"/>
    <property type="evidence" value="ECO:0007669"/>
    <property type="project" value="InterPro"/>
</dbReference>
<keyword evidence="1" id="KW-0970">Cilium biogenesis/degradation</keyword>
<dbReference type="PANTHER" id="PTHR33724">
    <property type="entry name" value="INTRAFLAGELLAR TRANSPORT PROTEIN 43 HOMOLOG"/>
    <property type="match status" value="1"/>
</dbReference>
<dbReference type="AlphaFoldDB" id="A0A177W823"/>
<feature type="region of interest" description="Disordered" evidence="2">
    <location>
        <begin position="186"/>
        <end position="249"/>
    </location>
</feature>
<protein>
    <recommendedName>
        <fullName evidence="5">Intraflagellar transport protein 43</fullName>
    </recommendedName>
</protein>
<feature type="compositionally biased region" description="Polar residues" evidence="2">
    <location>
        <begin position="12"/>
        <end position="24"/>
    </location>
</feature>
<evidence type="ECO:0000313" key="4">
    <source>
        <dbReference type="Proteomes" id="UP000077115"/>
    </source>
</evidence>
<feature type="compositionally biased region" description="Polar residues" evidence="2">
    <location>
        <begin position="38"/>
        <end position="51"/>
    </location>
</feature>
<feature type="region of interest" description="Disordered" evidence="2">
    <location>
        <begin position="379"/>
        <end position="403"/>
    </location>
</feature>
<gene>
    <name evidence="3" type="ORF">BDEG_20124</name>
</gene>
<dbReference type="OrthoDB" id="206950at2759"/>
<feature type="region of interest" description="Disordered" evidence="2">
    <location>
        <begin position="1"/>
        <end position="82"/>
    </location>
</feature>
<reference evidence="3 4" key="2">
    <citation type="submission" date="2016-05" db="EMBL/GenBank/DDBJ databases">
        <title>Lineage-specific infection strategies underlie the spectrum of fungal disease in amphibians.</title>
        <authorList>
            <person name="Cuomo C.A."/>
            <person name="Farrer R.A."/>
            <person name="James T."/>
            <person name="Longcore J."/>
            <person name="Birren B."/>
        </authorList>
    </citation>
    <scope>NUCLEOTIDE SEQUENCE [LARGE SCALE GENOMIC DNA]</scope>
    <source>
        <strain evidence="3 4">JEL423</strain>
    </source>
</reference>
<feature type="compositionally biased region" description="Polar residues" evidence="2">
    <location>
        <begin position="383"/>
        <end position="403"/>
    </location>
</feature>
<reference evidence="3 4" key="1">
    <citation type="submission" date="2006-10" db="EMBL/GenBank/DDBJ databases">
        <title>The Genome Sequence of Batrachochytrium dendrobatidis JEL423.</title>
        <authorList>
            <consortium name="The Broad Institute Genome Sequencing Platform"/>
            <person name="Birren B."/>
            <person name="Lander E."/>
            <person name="Galagan J."/>
            <person name="Cuomo C."/>
            <person name="Devon K."/>
            <person name="Jaffe D."/>
            <person name="Butler J."/>
            <person name="Alvarez P."/>
            <person name="Gnerre S."/>
            <person name="Grabherr M."/>
            <person name="Kleber M."/>
            <person name="Mauceli E."/>
            <person name="Brockman W."/>
            <person name="Young S."/>
            <person name="LaButti K."/>
            <person name="Sykes S."/>
            <person name="DeCaprio D."/>
            <person name="Crawford M."/>
            <person name="Koehrsen M."/>
            <person name="Engels R."/>
            <person name="Montgomery P."/>
            <person name="Pearson M."/>
            <person name="Howarth C."/>
            <person name="Larson L."/>
            <person name="White J."/>
            <person name="O'Leary S."/>
            <person name="Kodira C."/>
            <person name="Zeng Q."/>
            <person name="Yandava C."/>
            <person name="Alvarado L."/>
            <person name="Longcore J."/>
            <person name="James T."/>
        </authorList>
    </citation>
    <scope>NUCLEOTIDE SEQUENCE [LARGE SCALE GENOMIC DNA]</scope>
    <source>
        <strain evidence="3 4">JEL423</strain>
    </source>
</reference>
<dbReference type="Proteomes" id="UP000077115">
    <property type="component" value="Unassembled WGS sequence"/>
</dbReference>
<dbReference type="GO" id="GO:0005929">
    <property type="term" value="C:cilium"/>
    <property type="evidence" value="ECO:0007669"/>
    <property type="project" value="TreeGrafter"/>
</dbReference>
<dbReference type="Pfam" id="PF15305">
    <property type="entry name" value="IFT43"/>
    <property type="match status" value="1"/>
</dbReference>
<dbReference type="GO" id="GO:0035721">
    <property type="term" value="P:intraciliary retrograde transport"/>
    <property type="evidence" value="ECO:0007669"/>
    <property type="project" value="TreeGrafter"/>
</dbReference>
<feature type="compositionally biased region" description="Polar residues" evidence="2">
    <location>
        <begin position="188"/>
        <end position="219"/>
    </location>
</feature>
<evidence type="ECO:0008006" key="5">
    <source>
        <dbReference type="Google" id="ProtNLM"/>
    </source>
</evidence>
<name>A0A177W823_BATDL</name>